<dbReference type="RefSeq" id="WP_309549277.1">
    <property type="nucleotide sequence ID" value="NZ_CP133762.1"/>
</dbReference>
<sequence>MHGFHPASPDHPAAWSKLLETYRPRPSDDQQGPPSLGCLIEAAGRNPTLGAMYPWVSMQQLSMSTENSWEEWGHAPLPAMFARPDGYEVVGHDRRGEIVRLTTPDPAKAAAFAAGLMRTDDAVRPEGPRAWSSEAERVLREAGWYPGRAVDTTGWKQQLEQDGFRSHAAAEDFLGEFGELVVGHGGAGITCAREPFDLDPLLALGEADRFDEWGEEIGHHLFPVGELAGGHAFLGLGEDGELYVVDNWLARFGRMPEAMENLVLGVMPVHMPEPE</sequence>
<dbReference type="Pfam" id="PF19692">
    <property type="entry name" value="DUF6193"/>
    <property type="match status" value="1"/>
</dbReference>
<accession>A0ABY9RXX7</accession>
<reference evidence="1 2" key="1">
    <citation type="submission" date="2023-09" db="EMBL/GenBank/DDBJ databases">
        <title>Complete genome of Streptomyces roseicoloratus T14.</title>
        <authorList>
            <person name="Bashizi T."/>
            <person name="Kim M.-J."/>
            <person name="Lee G."/>
            <person name="Tagele S.B."/>
            <person name="Shin J.-H."/>
        </authorList>
    </citation>
    <scope>NUCLEOTIDE SEQUENCE [LARGE SCALE GENOMIC DNA]</scope>
    <source>
        <strain evidence="1 2">T14</strain>
    </source>
</reference>
<dbReference type="Pfam" id="PF14433">
    <property type="entry name" value="SUKH-3"/>
    <property type="match status" value="1"/>
</dbReference>
<gene>
    <name evidence="1" type="ORF">RGF97_22485</name>
</gene>
<evidence type="ECO:0000313" key="2">
    <source>
        <dbReference type="Proteomes" id="UP001250858"/>
    </source>
</evidence>
<protein>
    <submittedName>
        <fullName evidence="1">SUKH-3 domain-containing protein</fullName>
    </submittedName>
</protein>
<organism evidence="1 2">
    <name type="scientific">Streptomyces roseicoloratus</name>
    <dbReference type="NCBI Taxonomy" id="2508722"/>
    <lineage>
        <taxon>Bacteria</taxon>
        <taxon>Bacillati</taxon>
        <taxon>Actinomycetota</taxon>
        <taxon>Actinomycetes</taxon>
        <taxon>Kitasatosporales</taxon>
        <taxon>Streptomycetaceae</taxon>
        <taxon>Streptomyces</taxon>
    </lineage>
</organism>
<proteinExistence type="predicted"/>
<evidence type="ECO:0000313" key="1">
    <source>
        <dbReference type="EMBL" id="WMX47036.1"/>
    </source>
</evidence>
<name>A0ABY9RXX7_9ACTN</name>
<dbReference type="EMBL" id="CP133762">
    <property type="protein sequence ID" value="WMX47036.1"/>
    <property type="molecule type" value="Genomic_DNA"/>
</dbReference>
<dbReference type="InterPro" id="IPR025850">
    <property type="entry name" value="SUKH-3"/>
</dbReference>
<keyword evidence="2" id="KW-1185">Reference proteome</keyword>
<dbReference type="InterPro" id="IPR045682">
    <property type="entry name" value="DUF6193"/>
</dbReference>
<dbReference type="Proteomes" id="UP001250858">
    <property type="component" value="Chromosome"/>
</dbReference>